<comment type="caution">
    <text evidence="1">The sequence shown here is derived from an EMBL/GenBank/DDBJ whole genome shotgun (WGS) entry which is preliminary data.</text>
</comment>
<reference evidence="1" key="2">
    <citation type="submission" date="2023-05" db="EMBL/GenBank/DDBJ databases">
        <authorList>
            <person name="Schelkunov M.I."/>
        </authorList>
    </citation>
    <scope>NUCLEOTIDE SEQUENCE</scope>
    <source>
        <strain evidence="1">Hsosn_3</strain>
        <tissue evidence="1">Leaf</tissue>
    </source>
</reference>
<evidence type="ECO:0000313" key="1">
    <source>
        <dbReference type="EMBL" id="KAK1401765.1"/>
    </source>
</evidence>
<dbReference type="Proteomes" id="UP001237642">
    <property type="component" value="Unassembled WGS sequence"/>
</dbReference>
<name>A0AAD8JC00_9APIA</name>
<protein>
    <submittedName>
        <fullName evidence="1">Uncharacterized protein</fullName>
    </submittedName>
</protein>
<organism evidence="1 2">
    <name type="scientific">Heracleum sosnowskyi</name>
    <dbReference type="NCBI Taxonomy" id="360622"/>
    <lineage>
        <taxon>Eukaryota</taxon>
        <taxon>Viridiplantae</taxon>
        <taxon>Streptophyta</taxon>
        <taxon>Embryophyta</taxon>
        <taxon>Tracheophyta</taxon>
        <taxon>Spermatophyta</taxon>
        <taxon>Magnoliopsida</taxon>
        <taxon>eudicotyledons</taxon>
        <taxon>Gunneridae</taxon>
        <taxon>Pentapetalae</taxon>
        <taxon>asterids</taxon>
        <taxon>campanulids</taxon>
        <taxon>Apiales</taxon>
        <taxon>Apiaceae</taxon>
        <taxon>Apioideae</taxon>
        <taxon>apioid superclade</taxon>
        <taxon>Tordylieae</taxon>
        <taxon>Tordyliinae</taxon>
        <taxon>Heracleum</taxon>
    </lineage>
</organism>
<reference evidence="1" key="1">
    <citation type="submission" date="2023-02" db="EMBL/GenBank/DDBJ databases">
        <title>Genome of toxic invasive species Heracleum sosnowskyi carries increased number of genes despite the absence of recent whole-genome duplications.</title>
        <authorList>
            <person name="Schelkunov M."/>
            <person name="Shtratnikova V."/>
            <person name="Makarenko M."/>
            <person name="Klepikova A."/>
            <person name="Omelchenko D."/>
            <person name="Novikova G."/>
            <person name="Obukhova E."/>
            <person name="Bogdanov V."/>
            <person name="Penin A."/>
            <person name="Logacheva M."/>
        </authorList>
    </citation>
    <scope>NUCLEOTIDE SEQUENCE</scope>
    <source>
        <strain evidence="1">Hsosn_3</strain>
        <tissue evidence="1">Leaf</tissue>
    </source>
</reference>
<gene>
    <name evidence="1" type="ORF">POM88_001370</name>
</gene>
<evidence type="ECO:0000313" key="2">
    <source>
        <dbReference type="Proteomes" id="UP001237642"/>
    </source>
</evidence>
<accession>A0AAD8JC00</accession>
<keyword evidence="2" id="KW-1185">Reference proteome</keyword>
<dbReference type="AlphaFoldDB" id="A0AAD8JC00"/>
<sequence length="106" mass="12510">MVSALQIQAKTFRFCRSSPGVIHNVIDCWCWHRKFWKRVRSNNENVAPITLDEKGLKETGRRRSLMLYFCLCYGYLYYECGGPGLQNMLKGRLRMYTYTILAMLDI</sequence>
<proteinExistence type="predicted"/>
<dbReference type="EMBL" id="JAUIZM010000001">
    <property type="protein sequence ID" value="KAK1401765.1"/>
    <property type="molecule type" value="Genomic_DNA"/>
</dbReference>